<feature type="compositionally biased region" description="Low complexity" evidence="5">
    <location>
        <begin position="288"/>
        <end position="304"/>
    </location>
</feature>
<dbReference type="PANTHER" id="PTHR43178">
    <property type="entry name" value="DIHYDROLIPOAMIDE ACETYLTRANSFERASE COMPONENT OF PYRUVATE DEHYDROGENASE COMPLEX"/>
    <property type="match status" value="1"/>
</dbReference>
<dbReference type="GO" id="GO:0031405">
    <property type="term" value="F:lipoic acid binding"/>
    <property type="evidence" value="ECO:0007669"/>
    <property type="project" value="TreeGrafter"/>
</dbReference>
<dbReference type="Gene3D" id="4.10.320.10">
    <property type="entry name" value="E3-binding domain"/>
    <property type="match status" value="1"/>
</dbReference>
<feature type="region of interest" description="Disordered" evidence="5">
    <location>
        <begin position="25"/>
        <end position="163"/>
    </location>
</feature>
<feature type="compositionally biased region" description="Low complexity" evidence="5">
    <location>
        <begin position="228"/>
        <end position="245"/>
    </location>
</feature>
<proteinExistence type="inferred from homology"/>
<dbReference type="SUPFAM" id="SSF52777">
    <property type="entry name" value="CoA-dependent acyltransferases"/>
    <property type="match status" value="1"/>
</dbReference>
<feature type="compositionally biased region" description="Basic and acidic residues" evidence="5">
    <location>
        <begin position="31"/>
        <end position="49"/>
    </location>
</feature>
<feature type="compositionally biased region" description="Basic and acidic residues" evidence="5">
    <location>
        <begin position="261"/>
        <end position="278"/>
    </location>
</feature>
<organism evidence="7 8">
    <name type="scientific">Chiayiivirga flava</name>
    <dbReference type="NCBI Taxonomy" id="659595"/>
    <lineage>
        <taxon>Bacteria</taxon>
        <taxon>Pseudomonadati</taxon>
        <taxon>Pseudomonadota</taxon>
        <taxon>Gammaproteobacteria</taxon>
        <taxon>Lysobacterales</taxon>
        <taxon>Lysobacteraceae</taxon>
        <taxon>Chiayiivirga</taxon>
    </lineage>
</organism>
<dbReference type="PROSITE" id="PS51826">
    <property type="entry name" value="PSBD"/>
    <property type="match status" value="1"/>
</dbReference>
<evidence type="ECO:0000256" key="2">
    <source>
        <dbReference type="ARBA" id="ARBA00007317"/>
    </source>
</evidence>
<dbReference type="SUPFAM" id="SSF47005">
    <property type="entry name" value="Peripheral subunit-binding domain of 2-oxo acid dehydrogenase complex"/>
    <property type="match status" value="1"/>
</dbReference>
<sequence length="516" mass="52446">MRIAGNAGDVIETGSVLAEFAIDPSLPQRAEAQDTGHHHGGAHGDEHGAGGKGAGAPVPAEHTRDDGGAVTVNASDDGGEIASEDDAPANSAPGPGAGAGGAGSTGRPVSQGSTDRESPGPLPNPSPGGRGAVSAGAGNADGASASAAAGRSAGADAANEREDAGTVVGAMQAGGGVRSEQAVVVGGVKAMPAVRALAKKLKVDLSRVRASGADGVVTMQDVKDAAARGDAAPSASATSPQPSFPRTREPSDLGSSSLAEKSTERLLDSRVRGNDGVEGRGNAGGPGSAATRAATSATSRDAPAFDTDEPIRGVRRNMIRVMAAAHAEVVPTTLMDDADIHAWQKGEDLMARLVRGLVVAAKAEPALNAWFKPKEGTLRRHARVDVGIAVDGSEGLFVPALRDCDRRDAKDIRAELNRLRNGVQDRSLAPEELRDYTISLSNFGVFAGKYATPVVVPPCVAIVGAGRLFHAVVPVLGGLETRRMLPLSLTFDHRAATGGEAARFLRALIDDLQRGR</sequence>
<evidence type="ECO:0000259" key="6">
    <source>
        <dbReference type="PROSITE" id="PS51826"/>
    </source>
</evidence>
<evidence type="ECO:0000256" key="3">
    <source>
        <dbReference type="ARBA" id="ARBA00022679"/>
    </source>
</evidence>
<dbReference type="Pfam" id="PF00198">
    <property type="entry name" value="2-oxoacid_dh"/>
    <property type="match status" value="1"/>
</dbReference>
<reference evidence="7 8" key="1">
    <citation type="submission" date="2020-08" db="EMBL/GenBank/DDBJ databases">
        <title>Genomic Encyclopedia of Type Strains, Phase IV (KMG-IV): sequencing the most valuable type-strain genomes for metagenomic binning, comparative biology and taxonomic classification.</title>
        <authorList>
            <person name="Goeker M."/>
        </authorList>
    </citation>
    <scope>NUCLEOTIDE SEQUENCE [LARGE SCALE GENOMIC DNA]</scope>
    <source>
        <strain evidence="7 8">DSM 24163</strain>
    </source>
</reference>
<dbReference type="EC" id="2.3.1.12" evidence="7"/>
<evidence type="ECO:0000313" key="8">
    <source>
        <dbReference type="Proteomes" id="UP000521199"/>
    </source>
</evidence>
<dbReference type="Gene3D" id="3.30.559.10">
    <property type="entry name" value="Chloramphenicol acetyltransferase-like domain"/>
    <property type="match status" value="1"/>
</dbReference>
<dbReference type="InterPro" id="IPR004167">
    <property type="entry name" value="PSBD"/>
</dbReference>
<comment type="similarity">
    <text evidence="2">Belongs to the 2-oxoacid dehydrogenase family.</text>
</comment>
<evidence type="ECO:0000256" key="1">
    <source>
        <dbReference type="ARBA" id="ARBA00001938"/>
    </source>
</evidence>
<evidence type="ECO:0000256" key="4">
    <source>
        <dbReference type="ARBA" id="ARBA00023315"/>
    </source>
</evidence>
<keyword evidence="4 7" id="KW-0012">Acyltransferase</keyword>
<dbReference type="GO" id="GO:0004742">
    <property type="term" value="F:dihydrolipoyllysine-residue acetyltransferase activity"/>
    <property type="evidence" value="ECO:0007669"/>
    <property type="project" value="UniProtKB-EC"/>
</dbReference>
<feature type="region of interest" description="Disordered" evidence="5">
    <location>
        <begin position="224"/>
        <end position="309"/>
    </location>
</feature>
<evidence type="ECO:0000313" key="7">
    <source>
        <dbReference type="EMBL" id="MBB5209195.1"/>
    </source>
</evidence>
<keyword evidence="3 7" id="KW-0808">Transferase</keyword>
<name>A0A7W8G2Z3_9GAMM</name>
<dbReference type="GO" id="GO:0005737">
    <property type="term" value="C:cytoplasm"/>
    <property type="evidence" value="ECO:0007669"/>
    <property type="project" value="TreeGrafter"/>
</dbReference>
<evidence type="ECO:0000256" key="5">
    <source>
        <dbReference type="SAM" id="MobiDB-lite"/>
    </source>
</evidence>
<dbReference type="InterPro" id="IPR001078">
    <property type="entry name" value="2-oxoacid_DH_actylTfrase"/>
</dbReference>
<dbReference type="InterPro" id="IPR036625">
    <property type="entry name" value="E3-bd_dom_sf"/>
</dbReference>
<feature type="domain" description="Peripheral subunit-binding (PSBD)" evidence="6">
    <location>
        <begin position="189"/>
        <end position="226"/>
    </location>
</feature>
<gene>
    <name evidence="7" type="ORF">HNQ52_002758</name>
</gene>
<comment type="caution">
    <text evidence="7">The sequence shown here is derived from an EMBL/GenBank/DDBJ whole genome shotgun (WGS) entry which is preliminary data.</text>
</comment>
<dbReference type="Proteomes" id="UP000521199">
    <property type="component" value="Unassembled WGS sequence"/>
</dbReference>
<feature type="compositionally biased region" description="Low complexity" evidence="5">
    <location>
        <begin position="132"/>
        <end position="157"/>
    </location>
</feature>
<keyword evidence="8" id="KW-1185">Reference proteome</keyword>
<dbReference type="EMBL" id="JACHHP010000005">
    <property type="protein sequence ID" value="MBB5209195.1"/>
    <property type="molecule type" value="Genomic_DNA"/>
</dbReference>
<keyword evidence="7" id="KW-0670">Pyruvate</keyword>
<comment type="cofactor">
    <cofactor evidence="1">
        <name>(R)-lipoate</name>
        <dbReference type="ChEBI" id="CHEBI:83088"/>
    </cofactor>
</comment>
<dbReference type="AlphaFoldDB" id="A0A7W8G2Z3"/>
<accession>A0A7W8G2Z3</accession>
<dbReference type="InterPro" id="IPR050743">
    <property type="entry name" value="2-oxoacid_DH_E2_comp"/>
</dbReference>
<dbReference type="Pfam" id="PF02817">
    <property type="entry name" value="E3_binding"/>
    <property type="match status" value="1"/>
</dbReference>
<dbReference type="InterPro" id="IPR023213">
    <property type="entry name" value="CAT-like_dom_sf"/>
</dbReference>
<feature type="compositionally biased region" description="Gly residues" evidence="5">
    <location>
        <begin position="95"/>
        <end position="104"/>
    </location>
</feature>
<feature type="compositionally biased region" description="Acidic residues" evidence="5">
    <location>
        <begin position="77"/>
        <end position="87"/>
    </location>
</feature>
<protein>
    <submittedName>
        <fullName evidence="7">Pyruvate dehydrogenase E2 component (Dihydrolipoamide acetyltransferase)</fullName>
        <ecNumber evidence="7">2.3.1.12</ecNumber>
    </submittedName>
</protein>
<dbReference type="PANTHER" id="PTHR43178:SF12">
    <property type="entry name" value="DIHYDROLIPOAMIDE ACETYLTRANSFERASE COMPONENT OF PYRUVATE DEHYDROGENASE COMPLEX"/>
    <property type="match status" value="1"/>
</dbReference>